<sequence length="129" mass="15658">MEEETWNLAKLEESAQRFWSKFVEEKPDLQEFAIAQRNCFPQSFMDNFIDRLSKSRWTPNLKSQYQESEAAQVMSLAAWSRCKGHKRWWFSWLVEQHTRNHAPFLYRMPPTPGFMSLDRFLKDLKKHKR</sequence>
<keyword evidence="2" id="KW-1185">Reference proteome</keyword>
<evidence type="ECO:0000313" key="2">
    <source>
        <dbReference type="Proteomes" id="UP000467841"/>
    </source>
</evidence>
<gene>
    <name evidence="1" type="ORF">MERR_LOCUS695</name>
</gene>
<accession>A0A6D2HBR2</accession>
<comment type="caution">
    <text evidence="1">The sequence shown here is derived from an EMBL/GenBank/DDBJ whole genome shotgun (WGS) entry which is preliminary data.</text>
</comment>
<organism evidence="1 2">
    <name type="scientific">Microthlaspi erraticum</name>
    <dbReference type="NCBI Taxonomy" id="1685480"/>
    <lineage>
        <taxon>Eukaryota</taxon>
        <taxon>Viridiplantae</taxon>
        <taxon>Streptophyta</taxon>
        <taxon>Embryophyta</taxon>
        <taxon>Tracheophyta</taxon>
        <taxon>Spermatophyta</taxon>
        <taxon>Magnoliopsida</taxon>
        <taxon>eudicotyledons</taxon>
        <taxon>Gunneridae</taxon>
        <taxon>Pentapetalae</taxon>
        <taxon>rosids</taxon>
        <taxon>malvids</taxon>
        <taxon>Brassicales</taxon>
        <taxon>Brassicaceae</taxon>
        <taxon>Coluteocarpeae</taxon>
        <taxon>Microthlaspi</taxon>
    </lineage>
</organism>
<proteinExistence type="predicted"/>
<name>A0A6D2HBR2_9BRAS</name>
<dbReference type="Proteomes" id="UP000467841">
    <property type="component" value="Unassembled WGS sequence"/>
</dbReference>
<dbReference type="EMBL" id="CACVBM020000044">
    <property type="protein sequence ID" value="CAA7013461.1"/>
    <property type="molecule type" value="Genomic_DNA"/>
</dbReference>
<protein>
    <submittedName>
        <fullName evidence="1">Uncharacterized protein</fullName>
    </submittedName>
</protein>
<dbReference type="AlphaFoldDB" id="A0A6D2HBR2"/>
<evidence type="ECO:0000313" key="1">
    <source>
        <dbReference type="EMBL" id="CAA7013461.1"/>
    </source>
</evidence>
<reference evidence="1" key="1">
    <citation type="submission" date="2020-01" db="EMBL/GenBank/DDBJ databases">
        <authorList>
            <person name="Mishra B."/>
        </authorList>
    </citation>
    <scope>NUCLEOTIDE SEQUENCE [LARGE SCALE GENOMIC DNA]</scope>
</reference>